<dbReference type="RefSeq" id="WP_051917441.1">
    <property type="nucleotide sequence ID" value="NZ_WBWT01000013.1"/>
</dbReference>
<feature type="region of interest" description="Disordered" evidence="1">
    <location>
        <begin position="90"/>
        <end position="149"/>
    </location>
</feature>
<dbReference type="Proteomes" id="UP000441102">
    <property type="component" value="Unassembled WGS sequence"/>
</dbReference>
<name>A0A6I0DFM3_BRUAN</name>
<gene>
    <name evidence="2" type="ORF">F9L06_25850</name>
</gene>
<dbReference type="EMBL" id="WBWX01000023">
    <property type="protein sequence ID" value="KAB2789576.1"/>
    <property type="molecule type" value="Genomic_DNA"/>
</dbReference>
<accession>A0A6I0DFM3</accession>
<proteinExistence type="predicted"/>
<dbReference type="AlphaFoldDB" id="A0A6I0DFM3"/>
<evidence type="ECO:0000313" key="2">
    <source>
        <dbReference type="EMBL" id="KAB2789576.1"/>
    </source>
</evidence>
<evidence type="ECO:0000256" key="1">
    <source>
        <dbReference type="SAM" id="MobiDB-lite"/>
    </source>
</evidence>
<comment type="caution">
    <text evidence="2">The sequence shown here is derived from an EMBL/GenBank/DDBJ whole genome shotgun (WGS) entry which is preliminary data.</text>
</comment>
<reference evidence="2 3" key="1">
    <citation type="submission" date="2019-09" db="EMBL/GenBank/DDBJ databases">
        <title>Taxonomic organization of the family Brucellaceae based on a phylogenomic approach.</title>
        <authorList>
            <person name="Leclercq S."/>
            <person name="Cloeckaert A."/>
            <person name="Zygmunt M.S."/>
        </authorList>
    </citation>
    <scope>NUCLEOTIDE SEQUENCE [LARGE SCALE GENOMIC DNA]</scope>
    <source>
        <strain evidence="2 3">CCUG 34461</strain>
    </source>
</reference>
<feature type="compositionally biased region" description="Gly residues" evidence="1">
    <location>
        <begin position="116"/>
        <end position="135"/>
    </location>
</feature>
<protein>
    <submittedName>
        <fullName evidence="2">Uncharacterized protein</fullName>
    </submittedName>
</protein>
<organism evidence="2 3">
    <name type="scientific">Brucella anthropi</name>
    <name type="common">Ochrobactrum anthropi</name>
    <dbReference type="NCBI Taxonomy" id="529"/>
    <lineage>
        <taxon>Bacteria</taxon>
        <taxon>Pseudomonadati</taxon>
        <taxon>Pseudomonadota</taxon>
        <taxon>Alphaproteobacteria</taxon>
        <taxon>Hyphomicrobiales</taxon>
        <taxon>Brucellaceae</taxon>
        <taxon>Brucella/Ochrobactrum group</taxon>
        <taxon>Brucella</taxon>
    </lineage>
</organism>
<evidence type="ECO:0000313" key="3">
    <source>
        <dbReference type="Proteomes" id="UP000441102"/>
    </source>
</evidence>
<sequence>MPHLVRPRGLVLELVIGLDEKEWDRPRRIRDAVEAALSDVILLGTDEQVKLATDAANALVAGEPVKTEALVVSLRNFIREALALEPVSAKLIIPQQGPARPTGTAARKGKDQKGADSGGKGQGGMGGGGAGGAGFSGTATEDTAQGQSR</sequence>